<dbReference type="AlphaFoldDB" id="A0A2N8NNH2"/>
<gene>
    <name evidence="2" type="ORF">AF335_28940</name>
</gene>
<keyword evidence="1" id="KW-0732">Signal</keyword>
<evidence type="ECO:0000313" key="2">
    <source>
        <dbReference type="EMBL" id="PNE30311.1"/>
    </source>
</evidence>
<sequence length="84" mass="8375">MDMSKRRVVAGVIAAVVLMAGAGTAGFKAGENGKQGAVERVSVDAFNEGFDTALCAPAAGNGRTDGGGWIVDGAGNVCGEYEPQ</sequence>
<proteinExistence type="predicted"/>
<accession>A0A2N8NNH2</accession>
<evidence type="ECO:0000256" key="1">
    <source>
        <dbReference type="SAM" id="SignalP"/>
    </source>
</evidence>
<evidence type="ECO:0000313" key="3">
    <source>
        <dbReference type="Proteomes" id="UP000235945"/>
    </source>
</evidence>
<comment type="caution">
    <text evidence="2">The sequence shown here is derived from an EMBL/GenBank/DDBJ whole genome shotgun (WGS) entry which is preliminary data.</text>
</comment>
<name>A0A2N8NNH2_STREU</name>
<feature type="chain" id="PRO_5039539667" evidence="1">
    <location>
        <begin position="26"/>
        <end position="84"/>
    </location>
</feature>
<dbReference type="Proteomes" id="UP000235945">
    <property type="component" value="Unassembled WGS sequence"/>
</dbReference>
<organism evidence="2 3">
    <name type="scientific">Streptomyces eurocidicus</name>
    <name type="common">Streptoverticillium eurocidicus</name>
    <dbReference type="NCBI Taxonomy" id="66423"/>
    <lineage>
        <taxon>Bacteria</taxon>
        <taxon>Bacillati</taxon>
        <taxon>Actinomycetota</taxon>
        <taxon>Actinomycetes</taxon>
        <taxon>Kitasatosporales</taxon>
        <taxon>Streptomycetaceae</taxon>
        <taxon>Streptomyces</taxon>
    </lineage>
</organism>
<dbReference type="EMBL" id="LGUI01000012">
    <property type="protein sequence ID" value="PNE30311.1"/>
    <property type="molecule type" value="Genomic_DNA"/>
</dbReference>
<reference evidence="3" key="1">
    <citation type="submission" date="2015-07" db="EMBL/GenBank/DDBJ databases">
        <authorList>
            <person name="Graham D.E."/>
            <person name="Giannone R.J."/>
            <person name="Gulvik C.A."/>
            <person name="Hettich R.L."/>
            <person name="Klingeman D.M."/>
            <person name="Mahan K.M."/>
            <person name="Parry R.J."/>
            <person name="Spain J.C."/>
        </authorList>
    </citation>
    <scope>NUCLEOTIDE SEQUENCE [LARGE SCALE GENOMIC DNA]</scope>
    <source>
        <strain evidence="3">ATCC 27428</strain>
    </source>
</reference>
<feature type="signal peptide" evidence="1">
    <location>
        <begin position="1"/>
        <end position="25"/>
    </location>
</feature>
<keyword evidence="3" id="KW-1185">Reference proteome</keyword>
<protein>
    <submittedName>
        <fullName evidence="2">Uncharacterized protein</fullName>
    </submittedName>
</protein>